<dbReference type="GO" id="GO:0000160">
    <property type="term" value="P:phosphorelay signal transduction system"/>
    <property type="evidence" value="ECO:0007669"/>
    <property type="project" value="InterPro"/>
</dbReference>
<evidence type="ECO:0000313" key="5">
    <source>
        <dbReference type="Proteomes" id="UP000199577"/>
    </source>
</evidence>
<dbReference type="InterPro" id="IPR050595">
    <property type="entry name" value="Bact_response_regulator"/>
</dbReference>
<evidence type="ECO:0000259" key="3">
    <source>
        <dbReference type="PROSITE" id="PS50110"/>
    </source>
</evidence>
<dbReference type="PANTHER" id="PTHR44591">
    <property type="entry name" value="STRESS RESPONSE REGULATOR PROTEIN 1"/>
    <property type="match status" value="1"/>
</dbReference>
<dbReference type="Gene3D" id="3.40.50.2300">
    <property type="match status" value="1"/>
</dbReference>
<dbReference type="EMBL" id="FOLL01000001">
    <property type="protein sequence ID" value="SFB85209.1"/>
    <property type="molecule type" value="Genomic_DNA"/>
</dbReference>
<dbReference type="AlphaFoldDB" id="A0A1I1EDJ2"/>
<proteinExistence type="predicted"/>
<dbReference type="SUPFAM" id="SSF52172">
    <property type="entry name" value="CheY-like"/>
    <property type="match status" value="1"/>
</dbReference>
<dbReference type="Pfam" id="PF00072">
    <property type="entry name" value="Response_reg"/>
    <property type="match status" value="1"/>
</dbReference>
<dbReference type="STRING" id="623281.SAMN05421747_101516"/>
<gene>
    <name evidence="4" type="ORF">SAMN05421747_101516</name>
</gene>
<dbReference type="PROSITE" id="PS50110">
    <property type="entry name" value="RESPONSE_REGULATORY"/>
    <property type="match status" value="1"/>
</dbReference>
<organism evidence="4 5">
    <name type="scientific">Parapedobacter composti</name>
    <dbReference type="NCBI Taxonomy" id="623281"/>
    <lineage>
        <taxon>Bacteria</taxon>
        <taxon>Pseudomonadati</taxon>
        <taxon>Bacteroidota</taxon>
        <taxon>Sphingobacteriia</taxon>
        <taxon>Sphingobacteriales</taxon>
        <taxon>Sphingobacteriaceae</taxon>
        <taxon>Parapedobacter</taxon>
    </lineage>
</organism>
<protein>
    <submittedName>
        <fullName evidence="4">Response regulator receiver domain-containing protein</fullName>
    </submittedName>
</protein>
<evidence type="ECO:0000256" key="1">
    <source>
        <dbReference type="ARBA" id="ARBA00022553"/>
    </source>
</evidence>
<keyword evidence="1 2" id="KW-0597">Phosphoprotein</keyword>
<dbReference type="SMART" id="SM00448">
    <property type="entry name" value="REC"/>
    <property type="match status" value="1"/>
</dbReference>
<feature type="domain" description="Response regulatory" evidence="3">
    <location>
        <begin position="4"/>
        <end position="118"/>
    </location>
</feature>
<feature type="modified residue" description="4-aspartylphosphate" evidence="2">
    <location>
        <position position="53"/>
    </location>
</feature>
<name>A0A1I1EDJ2_9SPHI</name>
<dbReference type="RefSeq" id="WP_090970705.1">
    <property type="nucleotide sequence ID" value="NZ_FOLL01000001.1"/>
</dbReference>
<dbReference type="InterPro" id="IPR011006">
    <property type="entry name" value="CheY-like_superfamily"/>
</dbReference>
<keyword evidence="5" id="KW-1185">Reference proteome</keyword>
<dbReference type="CDD" id="cd00156">
    <property type="entry name" value="REC"/>
    <property type="match status" value="1"/>
</dbReference>
<dbReference type="PANTHER" id="PTHR44591:SF3">
    <property type="entry name" value="RESPONSE REGULATORY DOMAIN-CONTAINING PROTEIN"/>
    <property type="match status" value="1"/>
</dbReference>
<accession>A0A1I1EDJ2</accession>
<sequence length="120" mass="13206">MKKAIHVLEDDADISELIAFLLAESGYEASIFNNIASFKQHGGKSVPALLIIDIMLPDGNGLDICNAWKTDPATKHIPILLMSAYDDYRHDVRASKANGFISKPFDIEVFMDEVGRQLGA</sequence>
<reference evidence="4 5" key="1">
    <citation type="submission" date="2016-10" db="EMBL/GenBank/DDBJ databases">
        <authorList>
            <person name="de Groot N.N."/>
        </authorList>
    </citation>
    <scope>NUCLEOTIDE SEQUENCE [LARGE SCALE GENOMIC DNA]</scope>
    <source>
        <strain evidence="4 5">DSM 22900</strain>
    </source>
</reference>
<evidence type="ECO:0000256" key="2">
    <source>
        <dbReference type="PROSITE-ProRule" id="PRU00169"/>
    </source>
</evidence>
<dbReference type="InterPro" id="IPR001789">
    <property type="entry name" value="Sig_transdc_resp-reg_receiver"/>
</dbReference>
<evidence type="ECO:0000313" key="4">
    <source>
        <dbReference type="EMBL" id="SFB85209.1"/>
    </source>
</evidence>
<dbReference type="OrthoDB" id="5432534at2"/>
<dbReference type="Proteomes" id="UP000199577">
    <property type="component" value="Unassembled WGS sequence"/>
</dbReference>